<dbReference type="PANTHER" id="PTHR42781:SF4">
    <property type="entry name" value="SPERMIDINE_PUTRESCINE IMPORT ATP-BINDING PROTEIN POTA"/>
    <property type="match status" value="1"/>
</dbReference>
<evidence type="ECO:0000313" key="6">
    <source>
        <dbReference type="EMBL" id="TQV78399.1"/>
    </source>
</evidence>
<dbReference type="EMBL" id="VHSH01000006">
    <property type="protein sequence ID" value="TQV78399.1"/>
    <property type="molecule type" value="Genomic_DNA"/>
</dbReference>
<dbReference type="Pfam" id="PF08402">
    <property type="entry name" value="TOBE_2"/>
    <property type="match status" value="1"/>
</dbReference>
<dbReference type="InterPro" id="IPR003593">
    <property type="entry name" value="AAA+_ATPase"/>
</dbReference>
<keyword evidence="7" id="KW-1185">Reference proteome</keyword>
<dbReference type="InterPro" id="IPR003439">
    <property type="entry name" value="ABC_transporter-like_ATP-bd"/>
</dbReference>
<comment type="similarity">
    <text evidence="1">Belongs to the ABC transporter superfamily.</text>
</comment>
<dbReference type="Gene3D" id="2.40.50.100">
    <property type="match status" value="1"/>
</dbReference>
<proteinExistence type="inferred from homology"/>
<dbReference type="Pfam" id="PF00005">
    <property type="entry name" value="ABC_tran"/>
    <property type="match status" value="1"/>
</dbReference>
<sequence length="348" mass="37772">MSTDLKIEAVSKNYGSVSALRDINMSVERGSFLCLLGPSGCGKTTLLRIIAGFEQATAGRLLLDGTDVSGVPPHKRGFGMVFQSLALFPHMSVAQNIAYGLKLRGIDKARQRDRVEELLNVIELPTIADRPVAALSGGQRQRVAIARALAVQPKLFLLDEPLSALDAKLRENMQIELRQLQRKFGVTTVLVTHDQTEAMMLADQLVIMDHGVVRQSGAPSEVYRAPADAFVADFLGTANVVRGEVMEDGAVAFLGMRAQVKARQLQGSKVEVAIRAENIGVVEPENPERATLGRVEFVRDLGPSVESIIAVGEEKLRVRSRASEVTSLSVGQQVGLKIDPELCSFFSR</sequence>
<evidence type="ECO:0000256" key="3">
    <source>
        <dbReference type="ARBA" id="ARBA00022741"/>
    </source>
</evidence>
<dbReference type="GO" id="GO:0005524">
    <property type="term" value="F:ATP binding"/>
    <property type="evidence" value="ECO:0007669"/>
    <property type="project" value="UniProtKB-KW"/>
</dbReference>
<dbReference type="AlphaFoldDB" id="A0A545TMD7"/>
<organism evidence="6 7">
    <name type="scientific">Denitrobaculum tricleocarpae</name>
    <dbReference type="NCBI Taxonomy" id="2591009"/>
    <lineage>
        <taxon>Bacteria</taxon>
        <taxon>Pseudomonadati</taxon>
        <taxon>Pseudomonadota</taxon>
        <taxon>Alphaproteobacteria</taxon>
        <taxon>Rhodospirillales</taxon>
        <taxon>Rhodospirillaceae</taxon>
        <taxon>Denitrobaculum</taxon>
    </lineage>
</organism>
<dbReference type="PROSITE" id="PS50893">
    <property type="entry name" value="ABC_TRANSPORTER_2"/>
    <property type="match status" value="1"/>
</dbReference>
<dbReference type="SMART" id="SM00382">
    <property type="entry name" value="AAA"/>
    <property type="match status" value="1"/>
</dbReference>
<keyword evidence="3" id="KW-0547">Nucleotide-binding</keyword>
<evidence type="ECO:0000256" key="2">
    <source>
        <dbReference type="ARBA" id="ARBA00022448"/>
    </source>
</evidence>
<dbReference type="PANTHER" id="PTHR42781">
    <property type="entry name" value="SPERMIDINE/PUTRESCINE IMPORT ATP-BINDING PROTEIN POTA"/>
    <property type="match status" value="1"/>
</dbReference>
<protein>
    <submittedName>
        <fullName evidence="6">ABC transporter ATP-binding protein</fullName>
    </submittedName>
</protein>
<dbReference type="RefSeq" id="WP_142897733.1">
    <property type="nucleotide sequence ID" value="NZ_ML660057.1"/>
</dbReference>
<dbReference type="InterPro" id="IPR013611">
    <property type="entry name" value="Transp-assoc_OB_typ2"/>
</dbReference>
<accession>A0A545TMD7</accession>
<dbReference type="InterPro" id="IPR008995">
    <property type="entry name" value="Mo/tungstate-bd_C_term_dom"/>
</dbReference>
<dbReference type="SUPFAM" id="SSF52540">
    <property type="entry name" value="P-loop containing nucleoside triphosphate hydrolases"/>
    <property type="match status" value="1"/>
</dbReference>
<dbReference type="SUPFAM" id="SSF50331">
    <property type="entry name" value="MOP-like"/>
    <property type="match status" value="1"/>
</dbReference>
<evidence type="ECO:0000256" key="1">
    <source>
        <dbReference type="ARBA" id="ARBA00005417"/>
    </source>
</evidence>
<reference evidence="6 7" key="1">
    <citation type="submission" date="2019-06" db="EMBL/GenBank/DDBJ databases">
        <title>Whole genome sequence for Rhodospirillaceae sp. R148.</title>
        <authorList>
            <person name="Wang G."/>
        </authorList>
    </citation>
    <scope>NUCLEOTIDE SEQUENCE [LARGE SCALE GENOMIC DNA]</scope>
    <source>
        <strain evidence="6 7">R148</strain>
    </source>
</reference>
<evidence type="ECO:0000313" key="7">
    <source>
        <dbReference type="Proteomes" id="UP000315252"/>
    </source>
</evidence>
<dbReference type="GO" id="GO:0140359">
    <property type="term" value="F:ABC-type transporter activity"/>
    <property type="evidence" value="ECO:0007669"/>
    <property type="project" value="UniProtKB-ARBA"/>
</dbReference>
<dbReference type="OrthoDB" id="9802264at2"/>
<dbReference type="Gene3D" id="3.40.50.300">
    <property type="entry name" value="P-loop containing nucleotide triphosphate hydrolases"/>
    <property type="match status" value="1"/>
</dbReference>
<evidence type="ECO:0000256" key="4">
    <source>
        <dbReference type="ARBA" id="ARBA00022840"/>
    </source>
</evidence>
<dbReference type="Proteomes" id="UP000315252">
    <property type="component" value="Unassembled WGS sequence"/>
</dbReference>
<dbReference type="PROSITE" id="PS00211">
    <property type="entry name" value="ABC_TRANSPORTER_1"/>
    <property type="match status" value="1"/>
</dbReference>
<gene>
    <name evidence="6" type="ORF">FKG95_17690</name>
</gene>
<evidence type="ECO:0000259" key="5">
    <source>
        <dbReference type="PROSITE" id="PS50893"/>
    </source>
</evidence>
<dbReference type="InterPro" id="IPR017871">
    <property type="entry name" value="ABC_transporter-like_CS"/>
</dbReference>
<dbReference type="InterPro" id="IPR050093">
    <property type="entry name" value="ABC_SmlMolc_Importer"/>
</dbReference>
<keyword evidence="2" id="KW-0813">Transport</keyword>
<dbReference type="GO" id="GO:0043190">
    <property type="term" value="C:ATP-binding cassette (ABC) transporter complex"/>
    <property type="evidence" value="ECO:0007669"/>
    <property type="project" value="InterPro"/>
</dbReference>
<dbReference type="InterPro" id="IPR027417">
    <property type="entry name" value="P-loop_NTPase"/>
</dbReference>
<feature type="domain" description="ABC transporter" evidence="5">
    <location>
        <begin position="5"/>
        <end position="235"/>
    </location>
</feature>
<dbReference type="GO" id="GO:0016887">
    <property type="term" value="F:ATP hydrolysis activity"/>
    <property type="evidence" value="ECO:0007669"/>
    <property type="project" value="InterPro"/>
</dbReference>
<dbReference type="FunFam" id="3.40.50.300:FF:000042">
    <property type="entry name" value="Maltose/maltodextrin ABC transporter, ATP-binding protein"/>
    <property type="match status" value="1"/>
</dbReference>
<comment type="caution">
    <text evidence="6">The sequence shown here is derived from an EMBL/GenBank/DDBJ whole genome shotgun (WGS) entry which is preliminary data.</text>
</comment>
<name>A0A545TMD7_9PROT</name>
<keyword evidence="4 6" id="KW-0067">ATP-binding</keyword>